<dbReference type="InterPro" id="IPR001173">
    <property type="entry name" value="Glyco_trans_2-like"/>
</dbReference>
<sequence length="309" mass="35668">MKLSIVTTLYNSCAYILEFHQRVSIEAQKITEQYEVIFVDDGSPDDSLDVAIQLSNEDERVKVIELSRNFGHHKAMMTGLSHAKGELVFLIDSDLEEEPELLGCFYSEMNRDKNDLDVLYGVQYKRKGGLFEKISGQLFYSTLNYLTDLNMSENMVTARLMKKDYVNALVSHDEREIFIAGLWQITGFNQKAVAIKKHSSSETTYSLRHKLSILENSIVSFSNKPLKLIFHTGLWISVISFIYILYIVYKNLFHSISIEGWSSLIASIWFLGGLIILFVGMLGIYMSKIYTESKRRPYSIIRRVYEKRQ</sequence>
<dbReference type="GO" id="GO:0005886">
    <property type="term" value="C:plasma membrane"/>
    <property type="evidence" value="ECO:0007669"/>
    <property type="project" value="TreeGrafter"/>
</dbReference>
<dbReference type="EMBL" id="LLEI02000010">
    <property type="protein sequence ID" value="OAJ96175.1"/>
    <property type="molecule type" value="Genomic_DNA"/>
</dbReference>
<evidence type="ECO:0000256" key="4">
    <source>
        <dbReference type="ARBA" id="ARBA00022692"/>
    </source>
</evidence>
<reference evidence="9 10" key="1">
    <citation type="journal article" date="2016" name="Syst. Appl. Microbiol.">
        <title>Vibrio bivalvicida sp. nov., a novel larval pathogen for bivalve molluscs reared in a hatchery.</title>
        <authorList>
            <person name="Dubert J."/>
            <person name="Romalde J.L."/>
            <person name="Prado S."/>
            <person name="Barja J.L."/>
        </authorList>
    </citation>
    <scope>NUCLEOTIDE SEQUENCE [LARGE SCALE GENOMIC DNA]</scope>
    <source>
        <strain evidence="9 10">605</strain>
    </source>
</reference>
<dbReference type="PANTHER" id="PTHR48090">
    <property type="entry name" value="UNDECAPRENYL-PHOSPHATE 4-DEOXY-4-FORMAMIDO-L-ARABINOSE TRANSFERASE-RELATED"/>
    <property type="match status" value="1"/>
</dbReference>
<evidence type="ECO:0000313" key="10">
    <source>
        <dbReference type="Proteomes" id="UP000078406"/>
    </source>
</evidence>
<feature type="transmembrane region" description="Helical" evidence="7">
    <location>
        <begin position="228"/>
        <end position="249"/>
    </location>
</feature>
<dbReference type="Gene3D" id="3.90.550.10">
    <property type="entry name" value="Spore Coat Polysaccharide Biosynthesis Protein SpsA, Chain A"/>
    <property type="match status" value="1"/>
</dbReference>
<evidence type="ECO:0000256" key="3">
    <source>
        <dbReference type="ARBA" id="ARBA00022679"/>
    </source>
</evidence>
<evidence type="ECO:0000259" key="8">
    <source>
        <dbReference type="Pfam" id="PF00535"/>
    </source>
</evidence>
<keyword evidence="6 7" id="KW-0472">Membrane</keyword>
<organism evidence="9 10">
    <name type="scientific">Vibrio bivalvicida</name>
    <dbReference type="NCBI Taxonomy" id="1276888"/>
    <lineage>
        <taxon>Bacteria</taxon>
        <taxon>Pseudomonadati</taxon>
        <taxon>Pseudomonadota</taxon>
        <taxon>Gammaproteobacteria</taxon>
        <taxon>Vibrionales</taxon>
        <taxon>Vibrionaceae</taxon>
        <taxon>Vibrio</taxon>
        <taxon>Vibrio oreintalis group</taxon>
    </lineage>
</organism>
<evidence type="ECO:0000256" key="6">
    <source>
        <dbReference type="ARBA" id="ARBA00023136"/>
    </source>
</evidence>
<feature type="domain" description="Glycosyltransferase 2-like" evidence="8">
    <location>
        <begin position="4"/>
        <end position="167"/>
    </location>
</feature>
<dbReference type="AlphaFoldDB" id="A0A177Y6P7"/>
<comment type="subcellular location">
    <subcellularLocation>
        <location evidence="1">Membrane</location>
        <topology evidence="1">Multi-pass membrane protein</topology>
    </subcellularLocation>
</comment>
<evidence type="ECO:0000256" key="1">
    <source>
        <dbReference type="ARBA" id="ARBA00004141"/>
    </source>
</evidence>
<feature type="transmembrane region" description="Helical" evidence="7">
    <location>
        <begin position="261"/>
        <end position="286"/>
    </location>
</feature>
<accession>A0A177Y6P7</accession>
<dbReference type="CDD" id="cd04187">
    <property type="entry name" value="DPM1_like_bac"/>
    <property type="match status" value="1"/>
</dbReference>
<keyword evidence="4 7" id="KW-0812">Transmembrane</keyword>
<dbReference type="SUPFAM" id="SSF53448">
    <property type="entry name" value="Nucleotide-diphospho-sugar transferases"/>
    <property type="match status" value="1"/>
</dbReference>
<dbReference type="PANTHER" id="PTHR48090:SF1">
    <property type="entry name" value="PROPHAGE BACTOPRENOL GLUCOSYL TRANSFERASE HOMOLOG"/>
    <property type="match status" value="1"/>
</dbReference>
<dbReference type="InterPro" id="IPR029044">
    <property type="entry name" value="Nucleotide-diphossugar_trans"/>
</dbReference>
<dbReference type="InterPro" id="IPR050256">
    <property type="entry name" value="Glycosyltransferase_2"/>
</dbReference>
<dbReference type="RefSeq" id="WP_054962622.1">
    <property type="nucleotide sequence ID" value="NZ_LLEI02000010.1"/>
</dbReference>
<dbReference type="Proteomes" id="UP000078406">
    <property type="component" value="Unassembled WGS sequence"/>
</dbReference>
<evidence type="ECO:0000313" key="9">
    <source>
        <dbReference type="EMBL" id="OAJ96175.1"/>
    </source>
</evidence>
<gene>
    <name evidence="9" type="ORF">APB76_01325</name>
</gene>
<evidence type="ECO:0000256" key="2">
    <source>
        <dbReference type="ARBA" id="ARBA00022676"/>
    </source>
</evidence>
<keyword evidence="5 7" id="KW-1133">Transmembrane helix</keyword>
<keyword evidence="3 9" id="KW-0808">Transferase</keyword>
<protein>
    <submittedName>
        <fullName evidence="9">Glycosyl transferase</fullName>
    </submittedName>
</protein>
<proteinExistence type="predicted"/>
<dbReference type="GO" id="GO:0016757">
    <property type="term" value="F:glycosyltransferase activity"/>
    <property type="evidence" value="ECO:0007669"/>
    <property type="project" value="UniProtKB-KW"/>
</dbReference>
<comment type="caution">
    <text evidence="9">The sequence shown here is derived from an EMBL/GenBank/DDBJ whole genome shotgun (WGS) entry which is preliminary data.</text>
</comment>
<keyword evidence="2" id="KW-0328">Glycosyltransferase</keyword>
<dbReference type="Pfam" id="PF00535">
    <property type="entry name" value="Glycos_transf_2"/>
    <property type="match status" value="1"/>
</dbReference>
<name>A0A177Y6P7_9VIBR</name>
<evidence type="ECO:0000256" key="7">
    <source>
        <dbReference type="SAM" id="Phobius"/>
    </source>
</evidence>
<evidence type="ECO:0000256" key="5">
    <source>
        <dbReference type="ARBA" id="ARBA00022989"/>
    </source>
</evidence>